<dbReference type="InterPro" id="IPR050361">
    <property type="entry name" value="MPP/UQCRC_Complex"/>
</dbReference>
<dbReference type="SUPFAM" id="SSF63411">
    <property type="entry name" value="LuxS/MPP-like metallohydrolase"/>
    <property type="match status" value="2"/>
</dbReference>
<evidence type="ECO:0000313" key="3">
    <source>
        <dbReference type="EMBL" id="MQX52430.1"/>
    </source>
</evidence>
<dbReference type="Pfam" id="PF05193">
    <property type="entry name" value="Peptidase_M16_C"/>
    <property type="match status" value="1"/>
</dbReference>
<dbReference type="Proteomes" id="UP000469421">
    <property type="component" value="Unassembled WGS sequence"/>
</dbReference>
<reference evidence="3 4" key="1">
    <citation type="submission" date="2019-10" db="EMBL/GenBank/DDBJ databases">
        <title>Alcanivorax sp.PA15-N-34 draft genome sequence.</title>
        <authorList>
            <person name="Liao X."/>
            <person name="Shao Z."/>
        </authorList>
    </citation>
    <scope>NUCLEOTIDE SEQUENCE [LARGE SCALE GENOMIC DNA]</scope>
    <source>
        <strain evidence="3 4">PA15-N-34</strain>
    </source>
</reference>
<dbReference type="GO" id="GO:0046872">
    <property type="term" value="F:metal ion binding"/>
    <property type="evidence" value="ECO:0007669"/>
    <property type="project" value="InterPro"/>
</dbReference>
<organism evidence="3 4">
    <name type="scientific">Alcanivorax sediminis</name>
    <dbReference type="NCBI Taxonomy" id="2663008"/>
    <lineage>
        <taxon>Bacteria</taxon>
        <taxon>Pseudomonadati</taxon>
        <taxon>Pseudomonadota</taxon>
        <taxon>Gammaproteobacteria</taxon>
        <taxon>Oceanospirillales</taxon>
        <taxon>Alcanivoracaceae</taxon>
        <taxon>Alcanivorax</taxon>
    </lineage>
</organism>
<gene>
    <name evidence="3" type="ORF">GFN93_04160</name>
</gene>
<evidence type="ECO:0000313" key="4">
    <source>
        <dbReference type="Proteomes" id="UP000469421"/>
    </source>
</evidence>
<dbReference type="Gene3D" id="3.30.830.10">
    <property type="entry name" value="Metalloenzyme, LuxS/M16 peptidase-like"/>
    <property type="match status" value="2"/>
</dbReference>
<dbReference type="PANTHER" id="PTHR11851">
    <property type="entry name" value="METALLOPROTEASE"/>
    <property type="match status" value="1"/>
</dbReference>
<sequence length="524" mass="55254">MACAGAPCCRSCSAGARGREVSIELRVTSFEKHSAVQGAAWCGGLLLRVATVVSAIWLSACASLNPAANFPTTEAQVAASQPGAPVLDIQSWQTAEGAKVLFVASDALPMLDIRLVMDAGSARDGDQAGLASMTSALLGEGTKGLNVDDIARGFEDRGAEFSSSSYRDMGVISLRTLSDPEFREPVLDLFGKVIGTPSFPEEALARIRTQMMQGLRMEKQVPGPQVNKAFMATLYEGHPYGIASDGTLESLPAIQRKQLEQFYESYYAAGNAVIAMVGAVSREQAEAIAAQISAALPAGEAAPTLARATPLQSRKREHITFPSAQTSILIGNQSTWRGNPDHVALYVGNMVLGGGGFASILTDEVRQKRGYVYGIGSGFSAMASGGPFRVSFQTANENADQALSLTLQLVEQFIQQGPTDSQLEEARTSILGGFALGTADNSDIIGQLGAIGFYDLPLDYLQQFSQQVRAVGAEEIRQAFQRALNADNLAIVSIGPKAPEIVPVDEAPGSELAAVADEAGRGKE</sequence>
<dbReference type="EMBL" id="WIRE01000001">
    <property type="protein sequence ID" value="MQX52430.1"/>
    <property type="molecule type" value="Genomic_DNA"/>
</dbReference>
<name>A0A6N7LWE0_9GAMM</name>
<dbReference type="PANTHER" id="PTHR11851:SF224">
    <property type="entry name" value="PROCESSING PROTEASE"/>
    <property type="match status" value="1"/>
</dbReference>
<comment type="caution">
    <text evidence="3">The sequence shown here is derived from an EMBL/GenBank/DDBJ whole genome shotgun (WGS) entry which is preliminary data.</text>
</comment>
<proteinExistence type="predicted"/>
<dbReference type="InterPro" id="IPR011765">
    <property type="entry name" value="Pept_M16_N"/>
</dbReference>
<feature type="domain" description="Peptidase M16 C-terminal" evidence="2">
    <location>
        <begin position="254"/>
        <end position="428"/>
    </location>
</feature>
<evidence type="ECO:0000259" key="1">
    <source>
        <dbReference type="Pfam" id="PF00675"/>
    </source>
</evidence>
<dbReference type="InterPro" id="IPR007863">
    <property type="entry name" value="Peptidase_M16_C"/>
</dbReference>
<dbReference type="AlphaFoldDB" id="A0A6N7LWE0"/>
<feature type="domain" description="Peptidase M16 N-terminal" evidence="1">
    <location>
        <begin position="112"/>
        <end position="241"/>
    </location>
</feature>
<accession>A0A6N7LWE0</accession>
<protein>
    <submittedName>
        <fullName evidence="3">Insulinase family protein</fullName>
    </submittedName>
</protein>
<keyword evidence="4" id="KW-1185">Reference proteome</keyword>
<dbReference type="Pfam" id="PF00675">
    <property type="entry name" value="Peptidase_M16"/>
    <property type="match status" value="1"/>
</dbReference>
<dbReference type="InterPro" id="IPR011249">
    <property type="entry name" value="Metalloenz_LuxS/M16"/>
</dbReference>
<evidence type="ECO:0000259" key="2">
    <source>
        <dbReference type="Pfam" id="PF05193"/>
    </source>
</evidence>